<dbReference type="KEGG" id="pif:PITG_22906"/>
<reference evidence="6" key="1">
    <citation type="journal article" date="2009" name="Nature">
        <title>Genome sequence and analysis of the Irish potato famine pathogen Phytophthora infestans.</title>
        <authorList>
            <consortium name="The Broad Institute Genome Sequencing Platform"/>
            <person name="Haas B.J."/>
            <person name="Kamoun S."/>
            <person name="Zody M.C."/>
            <person name="Jiang R.H."/>
            <person name="Handsaker R.E."/>
            <person name="Cano L.M."/>
            <person name="Grabherr M."/>
            <person name="Kodira C.D."/>
            <person name="Raffaele S."/>
            <person name="Torto-Alalibo T."/>
            <person name="Bozkurt T.O."/>
            <person name="Ah-Fong A.M."/>
            <person name="Alvarado L."/>
            <person name="Anderson V.L."/>
            <person name="Armstrong M.R."/>
            <person name="Avrova A."/>
            <person name="Baxter L."/>
            <person name="Beynon J."/>
            <person name="Boevink P.C."/>
            <person name="Bollmann S.R."/>
            <person name="Bos J.I."/>
            <person name="Bulone V."/>
            <person name="Cai G."/>
            <person name="Cakir C."/>
            <person name="Carrington J.C."/>
            <person name="Chawner M."/>
            <person name="Conti L."/>
            <person name="Costanzo S."/>
            <person name="Ewan R."/>
            <person name="Fahlgren N."/>
            <person name="Fischbach M.A."/>
            <person name="Fugelstad J."/>
            <person name="Gilroy E.M."/>
            <person name="Gnerre S."/>
            <person name="Green P.J."/>
            <person name="Grenville-Briggs L.J."/>
            <person name="Griffith J."/>
            <person name="Grunwald N.J."/>
            <person name="Horn K."/>
            <person name="Horner N.R."/>
            <person name="Hu C.H."/>
            <person name="Huitema E."/>
            <person name="Jeong D.H."/>
            <person name="Jones A.M."/>
            <person name="Jones J.D."/>
            <person name="Jones R.W."/>
            <person name="Karlsson E.K."/>
            <person name="Kunjeti S.G."/>
            <person name="Lamour K."/>
            <person name="Liu Z."/>
            <person name="Ma L."/>
            <person name="Maclean D."/>
            <person name="Chibucos M.C."/>
            <person name="McDonald H."/>
            <person name="McWalters J."/>
            <person name="Meijer H.J."/>
            <person name="Morgan W."/>
            <person name="Morris P.F."/>
            <person name="Munro C.A."/>
            <person name="O'Neill K."/>
            <person name="Ospina-Giraldo M."/>
            <person name="Pinzon A."/>
            <person name="Pritchard L."/>
            <person name="Ramsahoye B."/>
            <person name="Ren Q."/>
            <person name="Restrepo S."/>
            <person name="Roy S."/>
            <person name="Sadanandom A."/>
            <person name="Savidor A."/>
            <person name="Schornack S."/>
            <person name="Schwartz D.C."/>
            <person name="Schumann U.D."/>
            <person name="Schwessinger B."/>
            <person name="Seyer L."/>
            <person name="Sharpe T."/>
            <person name="Silvar C."/>
            <person name="Song J."/>
            <person name="Studholme D.J."/>
            <person name="Sykes S."/>
            <person name="Thines M."/>
            <person name="van de Vondervoort P.J."/>
            <person name="Phuntumart V."/>
            <person name="Wawra S."/>
            <person name="Weide R."/>
            <person name="Win J."/>
            <person name="Young C."/>
            <person name="Zhou S."/>
            <person name="Fry W."/>
            <person name="Meyers B.C."/>
            <person name="van West P."/>
            <person name="Ristaino J."/>
            <person name="Govers F."/>
            <person name="Birch P.R."/>
            <person name="Whisson S.C."/>
            <person name="Judelson H.S."/>
            <person name="Nusbaum C."/>
        </authorList>
    </citation>
    <scope>NUCLEOTIDE SEQUENCE [LARGE SCALE GENOMIC DNA]</scope>
    <source>
        <strain evidence="6">T30-4</strain>
    </source>
</reference>
<evidence type="ECO:0000313" key="6">
    <source>
        <dbReference type="Proteomes" id="UP000006643"/>
    </source>
</evidence>
<dbReference type="InterPro" id="IPR045379">
    <property type="entry name" value="Crinkler_N"/>
</dbReference>
<gene>
    <name evidence="5" type="ORF">PITG_22906</name>
</gene>
<dbReference type="VEuPathDB" id="FungiDB:PITG_22906"/>
<keyword evidence="6" id="KW-1185">Reference proteome</keyword>
<feature type="domain" description="Crinkler effector protein N-terminal" evidence="4">
    <location>
        <begin position="6"/>
        <end position="111"/>
    </location>
</feature>
<dbReference type="EMBL" id="DS028134">
    <property type="protein sequence ID" value="EEY56609.1"/>
    <property type="molecule type" value="Genomic_DNA"/>
</dbReference>
<dbReference type="HOGENOM" id="CLU_114740_1_0_1"/>
<evidence type="ECO:0000256" key="3">
    <source>
        <dbReference type="ARBA" id="ARBA00022525"/>
    </source>
</evidence>
<dbReference type="GO" id="GO:0005576">
    <property type="term" value="C:extracellular region"/>
    <property type="evidence" value="ECO:0007669"/>
    <property type="project" value="UniProtKB-SubCell"/>
</dbReference>
<evidence type="ECO:0000256" key="2">
    <source>
        <dbReference type="ARBA" id="ARBA00004613"/>
    </source>
</evidence>
<dbReference type="RefSeq" id="XP_002902683.1">
    <property type="nucleotide sequence ID" value="XM_002902637.1"/>
</dbReference>
<dbReference type="InParanoid" id="D0NEG4"/>
<evidence type="ECO:0000313" key="5">
    <source>
        <dbReference type="EMBL" id="EEY56609.1"/>
    </source>
</evidence>
<protein>
    <submittedName>
        <fullName evidence="5">Crinkler (CRN) family protein</fullName>
    </submittedName>
</protein>
<dbReference type="AlphaFoldDB" id="D0NEG4"/>
<proteinExistence type="predicted"/>
<accession>D0NEG4</accession>
<evidence type="ECO:0000256" key="1">
    <source>
        <dbReference type="ARBA" id="ARBA00004340"/>
    </source>
</evidence>
<name>D0NEG4_PHYIT</name>
<dbReference type="GeneID" id="9461248"/>
<dbReference type="Proteomes" id="UP000006643">
    <property type="component" value="Unassembled WGS sequence"/>
</dbReference>
<comment type="subcellular location">
    <subcellularLocation>
        <location evidence="1">Host cell</location>
    </subcellularLocation>
    <subcellularLocation>
        <location evidence="2">Secreted</location>
    </subcellularLocation>
</comment>
<dbReference type="Pfam" id="PF20147">
    <property type="entry name" value="Crinkler"/>
    <property type="match status" value="1"/>
</dbReference>
<dbReference type="OrthoDB" id="127907at2759"/>
<dbReference type="GO" id="GO:0043657">
    <property type="term" value="C:host cell"/>
    <property type="evidence" value="ECO:0007669"/>
    <property type="project" value="UniProtKB-SubCell"/>
</dbReference>
<keyword evidence="3" id="KW-0964">Secreted</keyword>
<sequence length="117" mass="12873">MVELLLFCWVVGQEESGFNVAIRAGNKVTELTKAIKTKSGGAKAAPWPTLQLFLAKHDGVWLNWSSVASVTRDEFVLLHSFEGINPILFINSSDHFGEREPGEGQVNVLVVAYSENL</sequence>
<organism evidence="5 6">
    <name type="scientific">Phytophthora infestans (strain T30-4)</name>
    <name type="common">Potato late blight agent</name>
    <dbReference type="NCBI Taxonomy" id="403677"/>
    <lineage>
        <taxon>Eukaryota</taxon>
        <taxon>Sar</taxon>
        <taxon>Stramenopiles</taxon>
        <taxon>Oomycota</taxon>
        <taxon>Peronosporomycetes</taxon>
        <taxon>Peronosporales</taxon>
        <taxon>Peronosporaceae</taxon>
        <taxon>Phytophthora</taxon>
    </lineage>
</organism>
<evidence type="ECO:0000259" key="4">
    <source>
        <dbReference type="Pfam" id="PF20147"/>
    </source>
</evidence>